<feature type="chain" id="PRO_5004520179" evidence="1">
    <location>
        <begin position="20"/>
        <end position="210"/>
    </location>
</feature>
<dbReference type="Proteomes" id="UP000016922">
    <property type="component" value="Unassembled WGS sequence"/>
</dbReference>
<reference evidence="2 3" key="1">
    <citation type="journal article" date="2013" name="BMC Genomics">
        <title>Genomics-driven discovery of the pneumocandin biosynthetic gene cluster in the fungus Glarea lozoyensis.</title>
        <authorList>
            <person name="Chen L."/>
            <person name="Yue Q."/>
            <person name="Zhang X."/>
            <person name="Xiang M."/>
            <person name="Wang C."/>
            <person name="Li S."/>
            <person name="Che Y."/>
            <person name="Ortiz-Lopez F.J."/>
            <person name="Bills G.F."/>
            <person name="Liu X."/>
            <person name="An Z."/>
        </authorList>
    </citation>
    <scope>NUCLEOTIDE SEQUENCE [LARGE SCALE GENOMIC DNA]</scope>
    <source>
        <strain evidence="3">ATCC 20868 / MF5171</strain>
    </source>
</reference>
<proteinExistence type="predicted"/>
<dbReference type="AlphaFoldDB" id="S3E7K1"/>
<sequence length="210" mass="23073">MLLLIAGTYISSLIGVTLAFALPTPDNNALVTKSENQITSITIPPSNTTNNYGETLKLDFDAPIDPGVVDESLKSLFKSEESTLVRRLGPTYFSCEGSADYSDSNGKLSLQYTCSSKYYLAWGFRISAPVQKIIAGLVSERGLAWWRNGIKMPMNAPHPLVSKNYIFHGTMTGANPDTIVEYNDYITFRHNIGPGGSGSIYWQGKVHMLH</sequence>
<gene>
    <name evidence="2" type="ORF">GLAREA_09977</name>
</gene>
<dbReference type="GeneID" id="19469024"/>
<dbReference type="HOGENOM" id="CLU_1310245_0_0_1"/>
<evidence type="ECO:0000256" key="1">
    <source>
        <dbReference type="SAM" id="SignalP"/>
    </source>
</evidence>
<keyword evidence="1" id="KW-0732">Signal</keyword>
<dbReference type="EMBL" id="KE145356">
    <property type="protein sequence ID" value="EPE34283.1"/>
    <property type="molecule type" value="Genomic_DNA"/>
</dbReference>
<name>S3E7K1_GLAL2</name>
<protein>
    <submittedName>
        <fullName evidence="2">Uncharacterized protein</fullName>
    </submittedName>
</protein>
<organism evidence="2 3">
    <name type="scientific">Glarea lozoyensis (strain ATCC 20868 / MF5171)</name>
    <dbReference type="NCBI Taxonomy" id="1116229"/>
    <lineage>
        <taxon>Eukaryota</taxon>
        <taxon>Fungi</taxon>
        <taxon>Dikarya</taxon>
        <taxon>Ascomycota</taxon>
        <taxon>Pezizomycotina</taxon>
        <taxon>Leotiomycetes</taxon>
        <taxon>Helotiales</taxon>
        <taxon>Helotiaceae</taxon>
        <taxon>Glarea</taxon>
    </lineage>
</organism>
<keyword evidence="3" id="KW-1185">Reference proteome</keyword>
<dbReference type="RefSeq" id="XP_008078218.1">
    <property type="nucleotide sequence ID" value="XM_008080027.1"/>
</dbReference>
<feature type="signal peptide" evidence="1">
    <location>
        <begin position="1"/>
        <end position="19"/>
    </location>
</feature>
<dbReference type="KEGG" id="glz:GLAREA_09977"/>
<evidence type="ECO:0000313" key="3">
    <source>
        <dbReference type="Proteomes" id="UP000016922"/>
    </source>
</evidence>
<accession>S3E7K1</accession>
<evidence type="ECO:0000313" key="2">
    <source>
        <dbReference type="EMBL" id="EPE34283.1"/>
    </source>
</evidence>